<keyword evidence="8" id="KW-0418">Kinase</keyword>
<sequence>MTGAGMMDCKKALTETNGDMEKAVDLLRQKGLAVAAKRAGRATSEGVIATYIHGGGKLGVMVEVGCETDFVAKTDQFQDFARDIAMHIAAANPVSVSREEVPEDVVAREKEIYIQQALDSGKPAEIAEKMVHGVAMQIKYKRILLKLSGEALMGEDSFGINTDVIAYVAREIKGIISMGVEPGLVIGAGNIFRGVAGASRGMDRATADNMGMLATVMNSLALQDALERTGVDTRVMSAIPMQSVCEPYIRRRATRHLEKGRAVIFAAGTGNPYFTTDSAGVLRALEIDADLIIKATKVDGVYDKDPVLFDDAIRYERLDYEEVLIKGLKVMDAAGIALARDDDKPIMVLNM</sequence>
<evidence type="ECO:0000256" key="7">
    <source>
        <dbReference type="ARBA" id="ARBA00022768"/>
    </source>
</evidence>
<dbReference type="Gene3D" id="1.10.8.10">
    <property type="entry name" value="DNA helicase RuvA subunit, C-terminal domain"/>
    <property type="match status" value="1"/>
</dbReference>
<feature type="non-terminal residue" evidence="14">
    <location>
        <position position="1"/>
    </location>
</feature>
<evidence type="ECO:0000256" key="10">
    <source>
        <dbReference type="ARBA" id="ARBA00022917"/>
    </source>
</evidence>
<evidence type="ECO:0000256" key="9">
    <source>
        <dbReference type="ARBA" id="ARBA00022840"/>
    </source>
</evidence>
<evidence type="ECO:0000259" key="13">
    <source>
        <dbReference type="Pfam" id="PF00696"/>
    </source>
</evidence>
<keyword evidence="9" id="KW-0067">ATP-binding</keyword>
<dbReference type="FunFam" id="3.40.1160.10:FF:000001">
    <property type="entry name" value="Uridylate kinase"/>
    <property type="match status" value="1"/>
</dbReference>
<protein>
    <recommendedName>
        <fullName evidence="4">UMP kinase</fullName>
        <ecNumber evidence="4">2.7.4.22</ecNumber>
    </recommendedName>
    <alternativeName>
        <fullName evidence="12">Uridine monophosphate kinase</fullName>
    </alternativeName>
</protein>
<dbReference type="GO" id="GO:0005524">
    <property type="term" value="F:ATP binding"/>
    <property type="evidence" value="ECO:0007669"/>
    <property type="project" value="UniProtKB-KW"/>
</dbReference>
<dbReference type="EC" id="2.7.4.22" evidence="4"/>
<dbReference type="GO" id="GO:0005829">
    <property type="term" value="C:cytosol"/>
    <property type="evidence" value="ECO:0007669"/>
    <property type="project" value="TreeGrafter"/>
</dbReference>
<dbReference type="NCBIfam" id="TIGR00116">
    <property type="entry name" value="tsf"/>
    <property type="match status" value="1"/>
</dbReference>
<dbReference type="GO" id="GO:0003746">
    <property type="term" value="F:translation elongation factor activity"/>
    <property type="evidence" value="ECO:0007669"/>
    <property type="project" value="UniProtKB-KW"/>
</dbReference>
<dbReference type="PROSITE" id="PS01127">
    <property type="entry name" value="EF_TS_2"/>
    <property type="match status" value="1"/>
</dbReference>
<dbReference type="SUPFAM" id="SSF53633">
    <property type="entry name" value="Carbamate kinase-like"/>
    <property type="match status" value="1"/>
</dbReference>
<keyword evidence="6" id="KW-0547">Nucleotide-binding</keyword>
<evidence type="ECO:0000256" key="6">
    <source>
        <dbReference type="ARBA" id="ARBA00022741"/>
    </source>
</evidence>
<dbReference type="InterPro" id="IPR001816">
    <property type="entry name" value="Transl_elong_EFTs/EF1B"/>
</dbReference>
<dbReference type="Gene3D" id="3.40.1160.10">
    <property type="entry name" value="Acetylglutamate kinase-like"/>
    <property type="match status" value="1"/>
</dbReference>
<keyword evidence="10" id="KW-0648">Protein biosynthesis</keyword>
<dbReference type="CDD" id="cd04254">
    <property type="entry name" value="AAK_UMPK-PyrH-Ec"/>
    <property type="match status" value="1"/>
</dbReference>
<dbReference type="InterPro" id="IPR015963">
    <property type="entry name" value="Uridylate_kinase_bac"/>
</dbReference>
<dbReference type="InterPro" id="IPR036393">
    <property type="entry name" value="AceGlu_kinase-like_sf"/>
</dbReference>
<evidence type="ECO:0000256" key="11">
    <source>
        <dbReference type="ARBA" id="ARBA00022975"/>
    </source>
</evidence>
<dbReference type="FunFam" id="1.10.8.10:FF:000001">
    <property type="entry name" value="Elongation factor Ts"/>
    <property type="match status" value="1"/>
</dbReference>
<dbReference type="EMBL" id="OB683099">
    <property type="protein sequence ID" value="CAD7236922.1"/>
    <property type="molecule type" value="Genomic_DNA"/>
</dbReference>
<gene>
    <name evidence="14" type="ORF">CTOB1V02_LOCUS14737</name>
</gene>
<dbReference type="HAMAP" id="MF_00050">
    <property type="entry name" value="EF_Ts"/>
    <property type="match status" value="1"/>
</dbReference>
<organism evidence="14">
    <name type="scientific">Cyprideis torosa</name>
    <dbReference type="NCBI Taxonomy" id="163714"/>
    <lineage>
        <taxon>Eukaryota</taxon>
        <taxon>Metazoa</taxon>
        <taxon>Ecdysozoa</taxon>
        <taxon>Arthropoda</taxon>
        <taxon>Crustacea</taxon>
        <taxon>Oligostraca</taxon>
        <taxon>Ostracoda</taxon>
        <taxon>Podocopa</taxon>
        <taxon>Podocopida</taxon>
        <taxon>Cytherocopina</taxon>
        <taxon>Cytheroidea</taxon>
        <taxon>Cytherideidae</taxon>
        <taxon>Cyprideis</taxon>
    </lineage>
</organism>
<dbReference type="GO" id="GO:0044210">
    <property type="term" value="P:'de novo' CTP biosynthetic process"/>
    <property type="evidence" value="ECO:0007669"/>
    <property type="project" value="UniProtKB-UniPathway"/>
</dbReference>
<reference evidence="14" key="1">
    <citation type="submission" date="2020-11" db="EMBL/GenBank/DDBJ databases">
        <authorList>
            <person name="Tran Van P."/>
        </authorList>
    </citation>
    <scope>NUCLEOTIDE SEQUENCE</scope>
</reference>
<dbReference type="PANTHER" id="PTHR42833">
    <property type="entry name" value="URIDYLATE KINASE"/>
    <property type="match status" value="1"/>
</dbReference>
<keyword evidence="5" id="KW-0808">Transferase</keyword>
<dbReference type="CDD" id="cd14275">
    <property type="entry name" value="UBA_EF-Ts"/>
    <property type="match status" value="1"/>
</dbReference>
<keyword evidence="7" id="KW-0251">Elongation factor</keyword>
<dbReference type="HAMAP" id="MF_01220_B">
    <property type="entry name" value="PyrH_B"/>
    <property type="match status" value="1"/>
</dbReference>
<keyword evidence="11" id="KW-0665">Pyrimidine biosynthesis</keyword>
<dbReference type="InterPro" id="IPR036402">
    <property type="entry name" value="EF-Ts_dimer_sf"/>
</dbReference>
<dbReference type="NCBIfam" id="TIGR02075">
    <property type="entry name" value="pyrH_bact"/>
    <property type="match status" value="1"/>
</dbReference>
<comment type="similarity">
    <text evidence="2">Belongs to the EF-Ts family.</text>
</comment>
<dbReference type="PANTHER" id="PTHR42833:SF4">
    <property type="entry name" value="URIDYLATE KINASE PUMPKIN, CHLOROPLASTIC"/>
    <property type="match status" value="1"/>
</dbReference>
<evidence type="ECO:0000256" key="4">
    <source>
        <dbReference type="ARBA" id="ARBA00012899"/>
    </source>
</evidence>
<dbReference type="GO" id="GO:0033862">
    <property type="term" value="F:UMP kinase activity"/>
    <property type="evidence" value="ECO:0007669"/>
    <property type="project" value="InterPro"/>
</dbReference>
<dbReference type="SUPFAM" id="SSF54713">
    <property type="entry name" value="Elongation factor Ts (EF-Ts), dimerisation domain"/>
    <property type="match status" value="1"/>
</dbReference>
<dbReference type="SUPFAM" id="SSF46934">
    <property type="entry name" value="UBA-like"/>
    <property type="match status" value="1"/>
</dbReference>
<evidence type="ECO:0000256" key="8">
    <source>
        <dbReference type="ARBA" id="ARBA00022777"/>
    </source>
</evidence>
<dbReference type="UniPathway" id="UPA00159">
    <property type="reaction ID" value="UER00275"/>
</dbReference>
<dbReference type="InterPro" id="IPR018101">
    <property type="entry name" value="Transl_elong_Ts_CS"/>
</dbReference>
<evidence type="ECO:0000256" key="5">
    <source>
        <dbReference type="ARBA" id="ARBA00022679"/>
    </source>
</evidence>
<dbReference type="Pfam" id="PF00696">
    <property type="entry name" value="AA_kinase"/>
    <property type="match status" value="1"/>
</dbReference>
<evidence type="ECO:0000313" key="14">
    <source>
        <dbReference type="EMBL" id="CAD7236922.1"/>
    </source>
</evidence>
<dbReference type="Gene3D" id="3.30.479.20">
    <property type="entry name" value="Elongation factor Ts, dimerisation domain"/>
    <property type="match status" value="1"/>
</dbReference>
<accession>A0A7R8ZYV9</accession>
<evidence type="ECO:0000256" key="2">
    <source>
        <dbReference type="ARBA" id="ARBA00005532"/>
    </source>
</evidence>
<feature type="domain" description="Aspartate/glutamate/uridylate kinase" evidence="13">
    <location>
        <begin position="141"/>
        <end position="350"/>
    </location>
</feature>
<evidence type="ECO:0000256" key="1">
    <source>
        <dbReference type="ARBA" id="ARBA00004791"/>
    </source>
</evidence>
<dbReference type="InterPro" id="IPR001048">
    <property type="entry name" value="Asp/Glu/Uridylate_kinase"/>
</dbReference>
<evidence type="ECO:0000256" key="3">
    <source>
        <dbReference type="ARBA" id="ARBA00007614"/>
    </source>
</evidence>
<comment type="similarity">
    <text evidence="3">Belongs to the UMP kinase family.</text>
</comment>
<evidence type="ECO:0000256" key="12">
    <source>
        <dbReference type="ARBA" id="ARBA00032092"/>
    </source>
</evidence>
<dbReference type="GO" id="GO:0006225">
    <property type="term" value="P:UDP biosynthetic process"/>
    <property type="evidence" value="ECO:0007669"/>
    <property type="project" value="TreeGrafter"/>
</dbReference>
<name>A0A7R8ZYV9_9CRUS</name>
<comment type="pathway">
    <text evidence="1">Pyrimidine metabolism; CTP biosynthesis via de novo pathway; UDP from UMP (UMPK route): step 1/1.</text>
</comment>
<proteinExistence type="inferred from homology"/>
<dbReference type="AlphaFoldDB" id="A0A7R8ZYV9"/>
<dbReference type="InterPro" id="IPR009060">
    <property type="entry name" value="UBA-like_sf"/>
</dbReference>
<dbReference type="OrthoDB" id="277235at2759"/>